<dbReference type="InterPro" id="IPR013783">
    <property type="entry name" value="Ig-like_fold"/>
</dbReference>
<evidence type="ECO:0000256" key="1">
    <source>
        <dbReference type="SAM" id="SignalP"/>
    </source>
</evidence>
<reference evidence="2" key="1">
    <citation type="submission" date="2023-06" db="EMBL/GenBank/DDBJ databases">
        <title>Genomic of Agaribacillus aureum.</title>
        <authorList>
            <person name="Wang G."/>
        </authorList>
    </citation>
    <scope>NUCLEOTIDE SEQUENCE</scope>
    <source>
        <strain evidence="2">BMA12</strain>
    </source>
</reference>
<keyword evidence="3" id="KW-1185">Reference proteome</keyword>
<dbReference type="InterPro" id="IPR035986">
    <property type="entry name" value="PKD_dom_sf"/>
</dbReference>
<dbReference type="InterPro" id="IPR026341">
    <property type="entry name" value="T9SS_type_B"/>
</dbReference>
<feature type="signal peptide" evidence="1">
    <location>
        <begin position="1"/>
        <end position="23"/>
    </location>
</feature>
<dbReference type="Pfam" id="PF13585">
    <property type="entry name" value="CHU_C"/>
    <property type="match status" value="1"/>
</dbReference>
<dbReference type="SUPFAM" id="SSF49299">
    <property type="entry name" value="PKD domain"/>
    <property type="match status" value="2"/>
</dbReference>
<feature type="chain" id="PRO_5046037894" evidence="1">
    <location>
        <begin position="24"/>
        <end position="633"/>
    </location>
</feature>
<dbReference type="Gene3D" id="2.60.40.10">
    <property type="entry name" value="Immunoglobulins"/>
    <property type="match status" value="2"/>
</dbReference>
<comment type="caution">
    <text evidence="2">The sequence shown here is derived from an EMBL/GenBank/DDBJ whole genome shotgun (WGS) entry which is preliminary data.</text>
</comment>
<protein>
    <submittedName>
        <fullName evidence="2">Gliding motility-associated C-terminal domain-containing protein</fullName>
    </submittedName>
</protein>
<gene>
    <name evidence="2" type="ORF">QQ020_19810</name>
</gene>
<dbReference type="Proteomes" id="UP001172083">
    <property type="component" value="Unassembled WGS sequence"/>
</dbReference>
<evidence type="ECO:0000313" key="3">
    <source>
        <dbReference type="Proteomes" id="UP001172083"/>
    </source>
</evidence>
<sequence>MKLNFLYSLLFILLWLPHHNTLAQHASAGGRFEADYIKGCAPLTVNITQVGLPGLTRTYDYDRDGLFEGNLTTYTFTAPGTYTILEIVANQIPRADSITIEVIEPLEPEYTVRNCANNNVKIDITDTYYDRFFIDFGDGTNLTVNRGDNVPPHNYGVPNSYTITVRGIMNGANDNCAERIVNINTVNNLVPASINSLNVTTIDPGTGSLVLSYSLNPDIVYELEQAVNEAQNFQMVEVLTEPTLKIVENLNTQDNYYCYRIRATDVCSATTIYSDTICSIVLDAVAQDNNNSISWTTENLNFSNYTVIRDNNPISVINNAAQTRYDDSNVICNQDYCYQLVNNYANGLISTSGQQCVTAFSTDIPDPIQEITSSVVNNEINITWDIPANETPARYFIRKSVNNEPSAPVDTVDSNNYIDNDVNIPANTYCYNISYEDQCGNTSLLSPATCPIILTGSLESNNQVSLTWTDYQGWSMGVNQYFVDVFDNEGNLLGSVPVGNTLSFLDDALARGSQILFYQIRAVSNDATPRESVSNIFRVQLEVLIFLPNAFTPNGDGLNDFFEAKGLFFQSFSMKIFNRWGELIFVSDNADVGWDGTFNGKLMPEATYVYRVDVTDFTGLKSSRSGGVLLLRK</sequence>
<dbReference type="EMBL" id="JAUJEB010000004">
    <property type="protein sequence ID" value="MDN5214335.1"/>
    <property type="molecule type" value="Genomic_DNA"/>
</dbReference>
<evidence type="ECO:0000313" key="2">
    <source>
        <dbReference type="EMBL" id="MDN5214335.1"/>
    </source>
</evidence>
<accession>A0ABT8L9A6</accession>
<organism evidence="2 3">
    <name type="scientific">Agaribacillus aureus</name>
    <dbReference type="NCBI Taxonomy" id="3051825"/>
    <lineage>
        <taxon>Bacteria</taxon>
        <taxon>Pseudomonadati</taxon>
        <taxon>Bacteroidota</taxon>
        <taxon>Cytophagia</taxon>
        <taxon>Cytophagales</taxon>
        <taxon>Splendidivirgaceae</taxon>
        <taxon>Agaribacillus</taxon>
    </lineage>
</organism>
<proteinExistence type="predicted"/>
<keyword evidence="1" id="KW-0732">Signal</keyword>
<name>A0ABT8L9A6_9BACT</name>
<dbReference type="NCBIfam" id="TIGR04131">
    <property type="entry name" value="Bac_Flav_CTERM"/>
    <property type="match status" value="1"/>
</dbReference>